<protein>
    <recommendedName>
        <fullName evidence="1">Transcriptional regulator-like domain-containing protein</fullName>
    </recommendedName>
</protein>
<feature type="domain" description="Transcriptional regulator-like" evidence="1">
    <location>
        <begin position="7"/>
        <end position="66"/>
    </location>
</feature>
<gene>
    <name evidence="2" type="ORF">SAMN05216337_100789</name>
</gene>
<dbReference type="Pfam" id="PF20109">
    <property type="entry name" value="Trans_reg_dom"/>
    <property type="match status" value="1"/>
</dbReference>
<dbReference type="RefSeq" id="WP_233442882.1">
    <property type="nucleotide sequence ID" value="NZ_FMZW01000007.1"/>
</dbReference>
<dbReference type="EMBL" id="FMZW01000007">
    <property type="protein sequence ID" value="SDD06887.1"/>
    <property type="molecule type" value="Genomic_DNA"/>
</dbReference>
<accession>A0A1G6RSF3</accession>
<reference evidence="2 3" key="1">
    <citation type="submission" date="2016-10" db="EMBL/GenBank/DDBJ databases">
        <authorList>
            <person name="de Groot N.N."/>
        </authorList>
    </citation>
    <scope>NUCLEOTIDE SEQUENCE [LARGE SCALE GENOMIC DNA]</scope>
    <source>
        <strain evidence="2 3">R5</strain>
    </source>
</reference>
<sequence>MRPDTSEWRDRKSYDYFDALHIEGLAWECLRRSAQYQQHYAALVLERLETTALPLETEQHWGLRFPRETEPVRTLPRRRLVSQRQLCSRDPRARTCFAVTFLLDVARRPWRSTP</sequence>
<evidence type="ECO:0000259" key="1">
    <source>
        <dbReference type="Pfam" id="PF20109"/>
    </source>
</evidence>
<organism evidence="2 3">
    <name type="scientific">Bradyrhizobium brasilense</name>
    <dbReference type="NCBI Taxonomy" id="1419277"/>
    <lineage>
        <taxon>Bacteria</taxon>
        <taxon>Pseudomonadati</taxon>
        <taxon>Pseudomonadota</taxon>
        <taxon>Alphaproteobacteria</taxon>
        <taxon>Hyphomicrobiales</taxon>
        <taxon>Nitrobacteraceae</taxon>
        <taxon>Bradyrhizobium</taxon>
    </lineage>
</organism>
<evidence type="ECO:0000313" key="3">
    <source>
        <dbReference type="Proteomes" id="UP000199245"/>
    </source>
</evidence>
<dbReference type="Proteomes" id="UP000199245">
    <property type="component" value="Unassembled WGS sequence"/>
</dbReference>
<proteinExistence type="predicted"/>
<dbReference type="InterPro" id="IPR045465">
    <property type="entry name" value="Trans_reg_dom"/>
</dbReference>
<evidence type="ECO:0000313" key="2">
    <source>
        <dbReference type="EMBL" id="SDD06887.1"/>
    </source>
</evidence>
<name>A0A1G6RSF3_9BRAD</name>
<dbReference type="AlphaFoldDB" id="A0A1G6RSF3"/>